<dbReference type="Pfam" id="PF08645">
    <property type="entry name" value="PNK3P"/>
    <property type="match status" value="1"/>
</dbReference>
<dbReference type="OrthoDB" id="19045at2759"/>
<proteinExistence type="predicted"/>
<dbReference type="InterPro" id="IPR013954">
    <property type="entry name" value="PNK3P"/>
</dbReference>
<keyword evidence="1" id="KW-0418">Kinase</keyword>
<reference evidence="1 2" key="1">
    <citation type="submission" date="2019-07" db="EMBL/GenBank/DDBJ databases">
        <title>Rhodotorula toruloides NBRC10032 genome sequencing.</title>
        <authorList>
            <person name="Shida Y."/>
            <person name="Takaku H."/>
            <person name="Ogasawara W."/>
            <person name="Mori K."/>
        </authorList>
    </citation>
    <scope>NUCLEOTIDE SEQUENCE [LARGE SCALE GENOMIC DNA]</scope>
    <source>
        <strain evidence="1 2">NBRC10032</strain>
    </source>
</reference>
<dbReference type="AlphaFoldDB" id="A0A511K9C6"/>
<dbReference type="EMBL" id="BJWK01000002">
    <property type="protein sequence ID" value="GEM06948.1"/>
    <property type="molecule type" value="Genomic_DNA"/>
</dbReference>
<dbReference type="PANTHER" id="PTHR12083">
    <property type="entry name" value="BIFUNCTIONAL POLYNUCLEOTIDE PHOSPHATASE/KINASE"/>
    <property type="match status" value="1"/>
</dbReference>
<dbReference type="InterPro" id="IPR036412">
    <property type="entry name" value="HAD-like_sf"/>
</dbReference>
<accession>A0A511K9C6</accession>
<dbReference type="GO" id="GO:0003690">
    <property type="term" value="F:double-stranded DNA binding"/>
    <property type="evidence" value="ECO:0007669"/>
    <property type="project" value="TreeGrafter"/>
</dbReference>
<dbReference type="GO" id="GO:0006281">
    <property type="term" value="P:DNA repair"/>
    <property type="evidence" value="ECO:0007669"/>
    <property type="project" value="TreeGrafter"/>
</dbReference>
<organism evidence="1 2">
    <name type="scientific">Rhodotorula toruloides</name>
    <name type="common">Yeast</name>
    <name type="synonym">Rhodosporidium toruloides</name>
    <dbReference type="NCBI Taxonomy" id="5286"/>
    <lineage>
        <taxon>Eukaryota</taxon>
        <taxon>Fungi</taxon>
        <taxon>Dikarya</taxon>
        <taxon>Basidiomycota</taxon>
        <taxon>Pucciniomycotina</taxon>
        <taxon>Microbotryomycetes</taxon>
        <taxon>Sporidiobolales</taxon>
        <taxon>Sporidiobolaceae</taxon>
        <taxon>Rhodotorula</taxon>
    </lineage>
</organism>
<dbReference type="GO" id="GO:0046403">
    <property type="term" value="F:polynucleotide 3'-phosphatase activity"/>
    <property type="evidence" value="ECO:0007669"/>
    <property type="project" value="TreeGrafter"/>
</dbReference>
<keyword evidence="1" id="KW-0808">Transferase</keyword>
<dbReference type="Gene3D" id="3.40.50.1000">
    <property type="entry name" value="HAD superfamily/HAD-like"/>
    <property type="match status" value="1"/>
</dbReference>
<sequence>MSTLLHPTYGRPQPSDKIAAFALDRCLVKFNWRTPSWQGPGDWQWNDMDDVPSVKTQLKDLLDDGYAILIFSSLTVPSQNRLKDLKDRVGYILRDLNLPGRLLTSTQYDPLRFSAPGAWLEFEKRWNGSKVIDLSKYFYVGDAAERIGQTLDCDHKFAGNIGVHFYVSKHFFSDTKDTNQYEYHGWLASKYKSDFFVLPTSTPLIPKQLVVGIDEVPPEVILFVGPPCSADAKSRLGRTQEEGFDEAVKRINFVIDKKGLGDEAVYKKWRTKYLNCYPRDTSGNDTN</sequence>
<dbReference type="Proteomes" id="UP000321518">
    <property type="component" value="Unassembled WGS sequence"/>
</dbReference>
<protein>
    <submittedName>
        <fullName evidence="1">Polynucleotide kinase-3'-phosphatase</fullName>
    </submittedName>
</protein>
<gene>
    <name evidence="1" type="ORF">Rt10032_c02g0965</name>
</gene>
<dbReference type="InterPro" id="IPR023214">
    <property type="entry name" value="HAD_sf"/>
</dbReference>
<name>A0A511K9C6_RHOTO</name>
<evidence type="ECO:0000313" key="2">
    <source>
        <dbReference type="Proteomes" id="UP000321518"/>
    </source>
</evidence>
<dbReference type="PANTHER" id="PTHR12083:SF9">
    <property type="entry name" value="BIFUNCTIONAL POLYNUCLEOTIDE PHOSPHATASE_KINASE"/>
    <property type="match status" value="1"/>
</dbReference>
<comment type="caution">
    <text evidence="1">The sequence shown here is derived from an EMBL/GenBank/DDBJ whole genome shotgun (WGS) entry which is preliminary data.</text>
</comment>
<dbReference type="GO" id="GO:0046404">
    <property type="term" value="F:ATP-dependent polydeoxyribonucleotide 5'-hydroxyl-kinase activity"/>
    <property type="evidence" value="ECO:0007669"/>
    <property type="project" value="TreeGrafter"/>
</dbReference>
<dbReference type="SUPFAM" id="SSF56784">
    <property type="entry name" value="HAD-like"/>
    <property type="match status" value="1"/>
</dbReference>
<evidence type="ECO:0000313" key="1">
    <source>
        <dbReference type="EMBL" id="GEM06948.1"/>
    </source>
</evidence>